<comment type="caution">
    <text evidence="1">The sequence shown here is derived from an EMBL/GenBank/DDBJ whole genome shotgun (WGS) entry which is preliminary data.</text>
</comment>
<protein>
    <submittedName>
        <fullName evidence="1">General substrate transporter</fullName>
    </submittedName>
</protein>
<dbReference type="Proteomes" id="UP000814128">
    <property type="component" value="Unassembled WGS sequence"/>
</dbReference>
<dbReference type="EMBL" id="MU273495">
    <property type="protein sequence ID" value="KAI0034739.1"/>
    <property type="molecule type" value="Genomic_DNA"/>
</dbReference>
<accession>A0ACB8QSF8</accession>
<reference evidence="1" key="2">
    <citation type="journal article" date="2022" name="New Phytol.">
        <title>Evolutionary transition to the ectomycorrhizal habit in the genomes of a hyperdiverse lineage of mushroom-forming fungi.</title>
        <authorList>
            <person name="Looney B."/>
            <person name="Miyauchi S."/>
            <person name="Morin E."/>
            <person name="Drula E."/>
            <person name="Courty P.E."/>
            <person name="Kohler A."/>
            <person name="Kuo A."/>
            <person name="LaButti K."/>
            <person name="Pangilinan J."/>
            <person name="Lipzen A."/>
            <person name="Riley R."/>
            <person name="Andreopoulos W."/>
            <person name="He G."/>
            <person name="Johnson J."/>
            <person name="Nolan M."/>
            <person name="Tritt A."/>
            <person name="Barry K.W."/>
            <person name="Grigoriev I.V."/>
            <person name="Nagy L.G."/>
            <person name="Hibbett D."/>
            <person name="Henrissat B."/>
            <person name="Matheny P.B."/>
            <person name="Labbe J."/>
            <person name="Martin F.M."/>
        </authorList>
    </citation>
    <scope>NUCLEOTIDE SEQUENCE</scope>
    <source>
        <strain evidence="1">EC-137</strain>
    </source>
</reference>
<name>A0ACB8QSF8_9AGAM</name>
<keyword evidence="2" id="KW-1185">Reference proteome</keyword>
<reference evidence="1" key="1">
    <citation type="submission" date="2021-02" db="EMBL/GenBank/DDBJ databases">
        <authorList>
            <consortium name="DOE Joint Genome Institute"/>
            <person name="Ahrendt S."/>
            <person name="Looney B.P."/>
            <person name="Miyauchi S."/>
            <person name="Morin E."/>
            <person name="Drula E."/>
            <person name="Courty P.E."/>
            <person name="Chicoki N."/>
            <person name="Fauchery L."/>
            <person name="Kohler A."/>
            <person name="Kuo A."/>
            <person name="Labutti K."/>
            <person name="Pangilinan J."/>
            <person name="Lipzen A."/>
            <person name="Riley R."/>
            <person name="Andreopoulos W."/>
            <person name="He G."/>
            <person name="Johnson J."/>
            <person name="Barry K.W."/>
            <person name="Grigoriev I.V."/>
            <person name="Nagy L."/>
            <person name="Hibbett D."/>
            <person name="Henrissat B."/>
            <person name="Matheny P.B."/>
            <person name="Labbe J."/>
            <person name="Martin F."/>
        </authorList>
    </citation>
    <scope>NUCLEOTIDE SEQUENCE</scope>
    <source>
        <strain evidence="1">EC-137</strain>
    </source>
</reference>
<proteinExistence type="predicted"/>
<sequence>MAGLVEHLRRYGKAYQLTAAACMGSIFYGWDIGLIGGVITIDSYKTYFGVKQMNSSQQANFNGNVVSILQGGAFFGALSTFYLSSAFGRKSTLLGSGIVYVIGSVLQSIVGLGSSTSTAVSVLYFSRFVGGFGVGMVSALVPTYVSESVPKVIRGRCTGTMQLANNIGIMLSYWVNYSANRNIAPGNLQWRVPFIVQIVPGVLFTIGMLFQPESPRWLVEHGNRDRAAASLARSAGTTPDDPAIQLTLVEIEETFTGKARASLPRQLLMMGESRLTALRCFIPSLVMFMQQWTGTNAVNYYSPSIFASLGLSSTNSGLFATGIYGVVKVVAVATILLFAVEGLGRKKCLIIGGLGQGLMMLWLSGFVAIHPENTIVPASYVSIVAVYLYAVFYCVGWGPVPWVVASEVVPNHVRTAALAVAVAINWLFSFTISKVTPIMLNNIHYGTFLIFGLCCIAMAVWAYALLPETTGVALEDVHYLFEDKMIVRALQDAPLGRIFLGGKRARPIEELRENSASKI</sequence>
<evidence type="ECO:0000313" key="1">
    <source>
        <dbReference type="EMBL" id="KAI0034739.1"/>
    </source>
</evidence>
<evidence type="ECO:0000313" key="2">
    <source>
        <dbReference type="Proteomes" id="UP000814128"/>
    </source>
</evidence>
<organism evidence="1 2">
    <name type="scientific">Vararia minispora EC-137</name>
    <dbReference type="NCBI Taxonomy" id="1314806"/>
    <lineage>
        <taxon>Eukaryota</taxon>
        <taxon>Fungi</taxon>
        <taxon>Dikarya</taxon>
        <taxon>Basidiomycota</taxon>
        <taxon>Agaricomycotina</taxon>
        <taxon>Agaricomycetes</taxon>
        <taxon>Russulales</taxon>
        <taxon>Lachnocladiaceae</taxon>
        <taxon>Vararia</taxon>
    </lineage>
</organism>
<gene>
    <name evidence="1" type="ORF">K488DRAFT_77051</name>
</gene>